<accession>A0A8H8CKY7</accession>
<proteinExistence type="predicted"/>
<evidence type="ECO:0000256" key="1">
    <source>
        <dbReference type="SAM" id="MobiDB-lite"/>
    </source>
</evidence>
<sequence>MLSKTTVDWRKVQPYSKFAQQISFCELLGLNQEITPISSKILHDWGRFVDEDCLDFEIYPVTVEKCRGMFDYYRTRSGDNIPADSTDIIPPGDYDFDIPSSPFSNPFKIVCGIPSFKEKKYDAEQPNSRSMLRVKPQYMPLFELNDAIIEAVMHRDNVQCMVTGVANADVVTVAWLVPPPFVKVMQQLEDESEYKDPNQLYIPGNAITLQKDLADAFFENAIGIDVNENYRVVLFRDIGPIGEPFKGATNIRPYFKQPMNRDRFKGSDDIFLRGHFLHCLYVNFYGGEITRQYTQEVVERQMKILRLIGNRRPLPHNHPLWKKELSREIYEYYYNSPYKSDDDAVDEDPWDSSDESIDEMDDVSNIDEYGDDVNR</sequence>
<feature type="region of interest" description="Disordered" evidence="1">
    <location>
        <begin position="337"/>
        <end position="375"/>
    </location>
</feature>
<gene>
    <name evidence="2" type="ORF">JR316_007145</name>
</gene>
<evidence type="ECO:0000313" key="2">
    <source>
        <dbReference type="EMBL" id="KAG5168544.1"/>
    </source>
</evidence>
<reference evidence="2" key="1">
    <citation type="submission" date="2021-02" db="EMBL/GenBank/DDBJ databases">
        <title>Psilocybe cubensis genome.</title>
        <authorList>
            <person name="Mckernan K.J."/>
            <person name="Crawford S."/>
            <person name="Trippe A."/>
            <person name="Kane L.T."/>
            <person name="Mclaughlin S."/>
        </authorList>
    </citation>
    <scope>NUCLEOTIDE SEQUENCE [LARGE SCALE GENOMIC DNA]</scope>
    <source>
        <strain evidence="2">MGC-MH-2018</strain>
    </source>
</reference>
<dbReference type="AlphaFoldDB" id="A0A8H8CKY7"/>
<dbReference type="EMBL" id="JAFIQS010000006">
    <property type="protein sequence ID" value="KAG5168544.1"/>
    <property type="molecule type" value="Genomic_DNA"/>
</dbReference>
<feature type="compositionally biased region" description="Acidic residues" evidence="1">
    <location>
        <begin position="343"/>
        <end position="375"/>
    </location>
</feature>
<comment type="caution">
    <text evidence="2">The sequence shown here is derived from an EMBL/GenBank/DDBJ whole genome shotgun (WGS) entry which is preliminary data.</text>
</comment>
<name>A0A8H8CKY7_PSICU</name>
<organism evidence="2">
    <name type="scientific">Psilocybe cubensis</name>
    <name type="common">Psychedelic mushroom</name>
    <name type="synonym">Stropharia cubensis</name>
    <dbReference type="NCBI Taxonomy" id="181762"/>
    <lineage>
        <taxon>Eukaryota</taxon>
        <taxon>Fungi</taxon>
        <taxon>Dikarya</taxon>
        <taxon>Basidiomycota</taxon>
        <taxon>Agaricomycotina</taxon>
        <taxon>Agaricomycetes</taxon>
        <taxon>Agaricomycetidae</taxon>
        <taxon>Agaricales</taxon>
        <taxon>Agaricineae</taxon>
        <taxon>Strophariaceae</taxon>
        <taxon>Psilocybe</taxon>
    </lineage>
</organism>
<protein>
    <submittedName>
        <fullName evidence="2">Uncharacterized protein</fullName>
    </submittedName>
</protein>
<dbReference type="OrthoDB" id="3263651at2759"/>